<dbReference type="Proteomes" id="UP000441399">
    <property type="component" value="Unassembled WGS sequence"/>
</dbReference>
<dbReference type="OrthoDB" id="9787787at2"/>
<dbReference type="AlphaFoldDB" id="A0A5S9N6E0"/>
<dbReference type="InterPro" id="IPR039418">
    <property type="entry name" value="LexA-like"/>
</dbReference>
<dbReference type="SUPFAM" id="SSF51306">
    <property type="entry name" value="LexA/Signal peptidase"/>
    <property type="match status" value="1"/>
</dbReference>
<evidence type="ECO:0000259" key="1">
    <source>
        <dbReference type="Pfam" id="PF00717"/>
    </source>
</evidence>
<feature type="domain" description="Peptidase S24/S26A/S26B/S26C" evidence="1">
    <location>
        <begin position="43"/>
        <end position="136"/>
    </location>
</feature>
<keyword evidence="3" id="KW-1185">Reference proteome</keyword>
<dbReference type="Pfam" id="PF00717">
    <property type="entry name" value="Peptidase_S24"/>
    <property type="match status" value="1"/>
</dbReference>
<evidence type="ECO:0000313" key="2">
    <source>
        <dbReference type="EMBL" id="CAA0084853.1"/>
    </source>
</evidence>
<organism evidence="2 3">
    <name type="scientific">BD1-7 clade bacterium</name>
    <dbReference type="NCBI Taxonomy" id="2029982"/>
    <lineage>
        <taxon>Bacteria</taxon>
        <taxon>Pseudomonadati</taxon>
        <taxon>Pseudomonadota</taxon>
        <taxon>Gammaproteobacteria</taxon>
        <taxon>Cellvibrionales</taxon>
        <taxon>Spongiibacteraceae</taxon>
        <taxon>BD1-7 clade</taxon>
    </lineage>
</organism>
<protein>
    <submittedName>
        <fullName evidence="2">Protein UmuD</fullName>
        <ecNumber evidence="2">3.4.21.-</ecNumber>
    </submittedName>
</protein>
<accession>A0A5S9N6E0</accession>
<dbReference type="InterPro" id="IPR036286">
    <property type="entry name" value="LexA/Signal_pep-like_sf"/>
</dbReference>
<dbReference type="InterPro" id="IPR015927">
    <property type="entry name" value="Peptidase_S24_S26A/B/C"/>
</dbReference>
<proteinExistence type="predicted"/>
<dbReference type="CDD" id="cd06529">
    <property type="entry name" value="S24_LexA-like"/>
    <property type="match status" value="1"/>
</dbReference>
<dbReference type="EMBL" id="CACSIO010000001">
    <property type="protein sequence ID" value="CAA0084853.1"/>
    <property type="molecule type" value="Genomic_DNA"/>
</dbReference>
<keyword evidence="2" id="KW-0378">Hydrolase</keyword>
<gene>
    <name evidence="2" type="primary">umuD</name>
    <name evidence="2" type="ORF">OPDIPICF_00738</name>
</gene>
<dbReference type="GO" id="GO:0016787">
    <property type="term" value="F:hydrolase activity"/>
    <property type="evidence" value="ECO:0007669"/>
    <property type="project" value="UniProtKB-KW"/>
</dbReference>
<reference evidence="2 3" key="1">
    <citation type="submission" date="2019-11" db="EMBL/GenBank/DDBJ databases">
        <authorList>
            <person name="Holert J."/>
        </authorList>
    </citation>
    <scope>NUCLEOTIDE SEQUENCE [LARGE SCALE GENOMIC DNA]</scope>
    <source>
        <strain evidence="2">SB11_3</strain>
    </source>
</reference>
<name>A0A5S9N6E0_9GAMM</name>
<dbReference type="EC" id="3.4.21.-" evidence="2"/>
<sequence length="144" mass="15315">MKVAAIQSIDIPQQMALALFLSASADVASLVMDNEDATPQVPALDLADYLPHSSDGAMATFAADSSMQAQGIWEGDLLLVDRVRKPAHDDIVVASVDGDILCCLLDMKNSVLVSGDSEQAPIRLSEHVGLTIEGVVTQSIRQIR</sequence>
<evidence type="ECO:0000313" key="3">
    <source>
        <dbReference type="Proteomes" id="UP000441399"/>
    </source>
</evidence>
<dbReference type="Gene3D" id="2.10.109.10">
    <property type="entry name" value="Umud Fragment, subunit A"/>
    <property type="match status" value="1"/>
</dbReference>